<accession>I0V6G3</accession>
<feature type="compositionally biased region" description="Basic and acidic residues" evidence="1">
    <location>
        <begin position="153"/>
        <end position="164"/>
    </location>
</feature>
<dbReference type="Proteomes" id="UP000004691">
    <property type="component" value="Unassembled WGS sequence"/>
</dbReference>
<name>I0V6G3_9PSEU</name>
<proteinExistence type="predicted"/>
<dbReference type="EMBL" id="JH636049">
    <property type="protein sequence ID" value="EID55716.1"/>
    <property type="molecule type" value="Genomic_DNA"/>
</dbReference>
<dbReference type="AlphaFoldDB" id="I0V6G3"/>
<dbReference type="HOGENOM" id="CLU_1229162_0_0_11"/>
<feature type="compositionally biased region" description="Low complexity" evidence="1">
    <location>
        <begin position="193"/>
        <end position="211"/>
    </location>
</feature>
<feature type="compositionally biased region" description="Low complexity" evidence="1">
    <location>
        <begin position="111"/>
        <end position="125"/>
    </location>
</feature>
<protein>
    <submittedName>
        <fullName evidence="2">Uncharacterized protein</fullName>
    </submittedName>
</protein>
<keyword evidence="3" id="KW-1185">Reference proteome</keyword>
<feature type="region of interest" description="Disordered" evidence="1">
    <location>
        <begin position="81"/>
        <end position="211"/>
    </location>
</feature>
<evidence type="ECO:0000313" key="2">
    <source>
        <dbReference type="EMBL" id="EID55716.1"/>
    </source>
</evidence>
<evidence type="ECO:0000313" key="3">
    <source>
        <dbReference type="Proteomes" id="UP000004691"/>
    </source>
</evidence>
<evidence type="ECO:0000256" key="1">
    <source>
        <dbReference type="SAM" id="MobiDB-lite"/>
    </source>
</evidence>
<gene>
    <name evidence="2" type="ORF">SacxiDRAFT_3517</name>
</gene>
<sequence>MTAAGTTDDSAATIPRITVTVPRTSHGREVITDRPSCATASPCPIRTVIVVVVARPMPSASASDAPVATARKAGRPLPWTVAVSGTRRGEARSSRSPRCRSTVLCRRRQSGGRSSASPRSPQGRQTAFSLRCAVPDAAVRREGRDAGAGIPRRGNELDPREREVPALMAKGRSNPGSRPCSRASDAAVGKHIGTTSPRRTCRPPTTRTGRCSAVPHFLRTTATAG</sequence>
<organism evidence="2 3">
    <name type="scientific">Saccharomonospora xinjiangensis XJ-54</name>
    <dbReference type="NCBI Taxonomy" id="882086"/>
    <lineage>
        <taxon>Bacteria</taxon>
        <taxon>Bacillati</taxon>
        <taxon>Actinomycetota</taxon>
        <taxon>Actinomycetes</taxon>
        <taxon>Pseudonocardiales</taxon>
        <taxon>Pseudonocardiaceae</taxon>
        <taxon>Saccharomonospora</taxon>
    </lineage>
</organism>
<reference evidence="2 3" key="1">
    <citation type="submission" date="2012-01" db="EMBL/GenBank/DDBJ databases">
        <title>Improved High-Quality Draft sequence of Saccharomonospora xinjiangensis XJ-54.</title>
        <authorList>
            <consortium name="US DOE Joint Genome Institute"/>
            <person name="Lucas S."/>
            <person name="Han J."/>
            <person name="Lapidus A."/>
            <person name="Cheng J.-F."/>
            <person name="Goodwin L."/>
            <person name="Pitluck S."/>
            <person name="Peters L."/>
            <person name="Mikhailova N."/>
            <person name="Teshima H."/>
            <person name="Detter J.C."/>
            <person name="Han C."/>
            <person name="Tapia R."/>
            <person name="Land M."/>
            <person name="Hauser L."/>
            <person name="Kyrpides N."/>
            <person name="Ivanova N."/>
            <person name="Pagani I."/>
            <person name="Brambilla E.-M."/>
            <person name="Klenk H.-P."/>
            <person name="Woyke T."/>
        </authorList>
    </citation>
    <scope>NUCLEOTIDE SEQUENCE [LARGE SCALE GENOMIC DNA]</scope>
    <source>
        <strain evidence="2 3">XJ-54</strain>
    </source>
</reference>